<evidence type="ECO:0000256" key="3">
    <source>
        <dbReference type="ARBA" id="ARBA00022840"/>
    </source>
</evidence>
<evidence type="ECO:0000256" key="4">
    <source>
        <dbReference type="PROSITE-ProRule" id="PRU00409"/>
    </source>
</evidence>
<dbReference type="OrthoDB" id="9803907at2"/>
<evidence type="ECO:0000313" key="6">
    <source>
        <dbReference type="EMBL" id="AOM81667.1"/>
    </source>
</evidence>
<dbReference type="InterPro" id="IPR013815">
    <property type="entry name" value="ATP_grasp_subdomain_1"/>
</dbReference>
<dbReference type="AlphaFoldDB" id="A0A1D7QRN1"/>
<evidence type="ECO:0000259" key="5">
    <source>
        <dbReference type="PROSITE" id="PS50975"/>
    </source>
</evidence>
<dbReference type="InterPro" id="IPR011761">
    <property type="entry name" value="ATP-grasp"/>
</dbReference>
<dbReference type="GO" id="GO:0008716">
    <property type="term" value="F:D-alanine-D-alanine ligase activity"/>
    <property type="evidence" value="ECO:0007669"/>
    <property type="project" value="InterPro"/>
</dbReference>
<protein>
    <submittedName>
        <fullName evidence="6">Carbamoyl-phosphate synthase large chain</fullName>
    </submittedName>
</protein>
<dbReference type="Gene3D" id="3.30.1490.20">
    <property type="entry name" value="ATP-grasp fold, A domain"/>
    <property type="match status" value="1"/>
</dbReference>
<dbReference type="Gene3D" id="3.30.470.20">
    <property type="entry name" value="ATP-grasp fold, B domain"/>
    <property type="match status" value="1"/>
</dbReference>
<feature type="domain" description="ATP-grasp" evidence="5">
    <location>
        <begin position="107"/>
        <end position="306"/>
    </location>
</feature>
<evidence type="ECO:0000313" key="7">
    <source>
        <dbReference type="Proteomes" id="UP000094463"/>
    </source>
</evidence>
<dbReference type="Proteomes" id="UP000094463">
    <property type="component" value="Chromosome"/>
</dbReference>
<dbReference type="PANTHER" id="PTHR43585:SF2">
    <property type="entry name" value="ATP-GRASP ENZYME FSQD"/>
    <property type="match status" value="1"/>
</dbReference>
<sequence>MKKLLFLGGSIQQTPALKYAKKRGYYCILCDFLSDNPGRDYADEYHLVSTTDQEEVLRIAKQTKIDGIIAFASDPAAPTAAYVGNELNLPSNPYESVRILTKKDLFRKFLKKHGFNCPKAESFYYKEEAIRELEKLEFEYPLMVKPIDSSGSKGVNRINSINELDEAFELALVNSKEKIVIIEEFIEMGHKHMIGGDGFVINGELKFNGFLNCHRSKNLSPYVPIGKSYPLFLDNEKINLAKKEIEKVLRILGITMGALNLELMFDKRGRLYIIEIGPRNGGNMIPDLLEMITGVNLIAATVEAALGNEIKIIDDMPNESYYSIYVIHSAEKGNLVKLDLKQEIQKNIVKNIIYKEIGSKVDIFDGANKALGIIFLKFDNLEELQDKMDNMNNFVEVEVL</sequence>
<name>A0A1D7QRN1_9BACI</name>
<dbReference type="PANTHER" id="PTHR43585">
    <property type="entry name" value="FUMIPYRROLE BIOSYNTHESIS PROTEIN C"/>
    <property type="match status" value="1"/>
</dbReference>
<keyword evidence="7" id="KW-1185">Reference proteome</keyword>
<dbReference type="GO" id="GO:0005524">
    <property type="term" value="F:ATP binding"/>
    <property type="evidence" value="ECO:0007669"/>
    <property type="project" value="UniProtKB-UniRule"/>
</dbReference>
<organism evidence="6 7">
    <name type="scientific">Salisediminibacterium beveridgei</name>
    <dbReference type="NCBI Taxonomy" id="632773"/>
    <lineage>
        <taxon>Bacteria</taxon>
        <taxon>Bacillati</taxon>
        <taxon>Bacillota</taxon>
        <taxon>Bacilli</taxon>
        <taxon>Bacillales</taxon>
        <taxon>Bacillaceae</taxon>
        <taxon>Salisediminibacterium</taxon>
    </lineage>
</organism>
<dbReference type="PATRIC" id="fig|632773.3.peg.291"/>
<evidence type="ECO:0000256" key="1">
    <source>
        <dbReference type="ARBA" id="ARBA00022598"/>
    </source>
</evidence>
<dbReference type="KEGG" id="bbev:BBEV_0273"/>
<dbReference type="PROSITE" id="PS50975">
    <property type="entry name" value="ATP_GRASP"/>
    <property type="match status" value="1"/>
</dbReference>
<evidence type="ECO:0000256" key="2">
    <source>
        <dbReference type="ARBA" id="ARBA00022741"/>
    </source>
</evidence>
<dbReference type="GO" id="GO:0046872">
    <property type="term" value="F:metal ion binding"/>
    <property type="evidence" value="ECO:0007669"/>
    <property type="project" value="InterPro"/>
</dbReference>
<proteinExistence type="predicted"/>
<dbReference type="Pfam" id="PF13535">
    <property type="entry name" value="ATP-grasp_4"/>
    <property type="match status" value="1"/>
</dbReference>
<gene>
    <name evidence="6" type="primary">carB-1</name>
    <name evidence="6" type="ORF">BBEV_0273</name>
</gene>
<dbReference type="Gene3D" id="3.40.50.20">
    <property type="match status" value="1"/>
</dbReference>
<dbReference type="RefSeq" id="WP_069363820.1">
    <property type="nucleotide sequence ID" value="NZ_CP012502.1"/>
</dbReference>
<accession>A0A1D7QRN1</accession>
<keyword evidence="3 4" id="KW-0067">ATP-binding</keyword>
<dbReference type="SUPFAM" id="SSF56059">
    <property type="entry name" value="Glutathione synthetase ATP-binding domain-like"/>
    <property type="match status" value="1"/>
</dbReference>
<reference evidence="6 7" key="1">
    <citation type="submission" date="2015-08" db="EMBL/GenBank/DDBJ databases">
        <title>The complete genome sequence of Bacillus beveridgei MLTeJB.</title>
        <authorList>
            <person name="Hanson T.E."/>
            <person name="Mesa C."/>
            <person name="Basesman S.M."/>
            <person name="Oremland R.S."/>
        </authorList>
    </citation>
    <scope>NUCLEOTIDE SEQUENCE [LARGE SCALE GENOMIC DNA]</scope>
    <source>
        <strain evidence="6 7">MLTeJB</strain>
    </source>
</reference>
<keyword evidence="1" id="KW-0436">Ligase</keyword>
<dbReference type="STRING" id="632773.BBEV_0273"/>
<dbReference type="EMBL" id="CP012502">
    <property type="protein sequence ID" value="AOM81667.1"/>
    <property type="molecule type" value="Genomic_DNA"/>
</dbReference>
<dbReference type="InterPro" id="IPR052032">
    <property type="entry name" value="ATP-dep_AA_Ligase"/>
</dbReference>
<keyword evidence="2 4" id="KW-0547">Nucleotide-binding</keyword>